<evidence type="ECO:0000256" key="4">
    <source>
        <dbReference type="ARBA" id="ARBA00022679"/>
    </source>
</evidence>
<dbReference type="STRING" id="1382522.W6MJ16"/>
<dbReference type="OrthoDB" id="439943at2759"/>
<comment type="similarity">
    <text evidence="2">Belongs to the glycosyltransferase 15 family.</text>
</comment>
<proteinExistence type="inferred from homology"/>
<reference evidence="7" key="2">
    <citation type="submission" date="2014-02" db="EMBL/GenBank/DDBJ databases">
        <title>Complete DNA sequence of /Kuraishia capsulata/ illustrates novel genomic features among budding yeasts (/Saccharomycotina/).</title>
        <authorList>
            <person name="Morales L."/>
            <person name="Noel B."/>
            <person name="Porcel B."/>
            <person name="Marcet-Houben M."/>
            <person name="Hullo M-F."/>
            <person name="Sacerdot C."/>
            <person name="Tekaia F."/>
            <person name="Leh-Louis V."/>
            <person name="Despons L."/>
            <person name="Khanna V."/>
            <person name="Aury J-M."/>
            <person name="Barbe V."/>
            <person name="Couloux A."/>
            <person name="Labadie K."/>
            <person name="Pelletier E."/>
            <person name="Souciet J-L."/>
            <person name="Boekhout T."/>
            <person name="Gabaldon T."/>
            <person name="Wincker P."/>
            <person name="Dujon B."/>
        </authorList>
    </citation>
    <scope>NUCLEOTIDE SEQUENCE</scope>
    <source>
        <strain evidence="7">CBS 1993</strain>
    </source>
</reference>
<feature type="active site" description="Nucleophile" evidence="6">
    <location>
        <position position="251"/>
    </location>
</feature>
<evidence type="ECO:0000256" key="6">
    <source>
        <dbReference type="PIRSR" id="PIRSR018153-1"/>
    </source>
</evidence>
<dbReference type="HOGENOM" id="CLU_024327_4_1_1"/>
<dbReference type="RefSeq" id="XP_022458204.1">
    <property type="nucleotide sequence ID" value="XM_022604421.1"/>
</dbReference>
<sequence>MPRIHRAKLYRPRLLILCFVLAVLGYFGHLSPQSTLKPGEKASATFLMVTRNKELSSVLKTIRSVEDRFNSKYGYDWVFASHEPFHEHFKIAVENLSSGKVQYELIEADKWGYPEHTDQERAKMIREKNKRRQMPHGESERFRLKNRYMSYEFAKLPALSGYKYYCHVEPFTELKCDIDDDFFAAMERQNKMFGFVDAAIEPKFTTESLWQATTRFTEEYSALIHANNSMQFVADRSAQRYSQCTFSTNFEIGRVSFFRSKEYAQLFELLDQNNGFFYERWTASNIHTIAVSLLLPRDVVMHVDPTGYTDIEGHISCPRVKSVHSQHKCYCDPDVQNAWSRFSCLPKWYAFTGLKDNYNMDQVKGLVPRFKAPKRKNRYDKKYQDTLNELFFDDDSTEYDYVDIDEQE</sequence>
<dbReference type="InterPro" id="IPR002685">
    <property type="entry name" value="Glyco_trans_15"/>
</dbReference>
<dbReference type="Pfam" id="PF01793">
    <property type="entry name" value="Glyco_transf_15"/>
    <property type="match status" value="1"/>
</dbReference>
<dbReference type="GO" id="GO:0006487">
    <property type="term" value="P:protein N-linked glycosylation"/>
    <property type="evidence" value="ECO:0007669"/>
    <property type="project" value="TreeGrafter"/>
</dbReference>
<protein>
    <recommendedName>
        <fullName evidence="9">Glycosyltransferase family 15 protein</fullName>
    </recommendedName>
</protein>
<evidence type="ECO:0000256" key="5">
    <source>
        <dbReference type="ARBA" id="ARBA00022968"/>
    </source>
</evidence>
<evidence type="ECO:0008006" key="9">
    <source>
        <dbReference type="Google" id="ProtNLM"/>
    </source>
</evidence>
<dbReference type="AlphaFoldDB" id="W6MJ16"/>
<reference evidence="7" key="1">
    <citation type="submission" date="2013-12" db="EMBL/GenBank/DDBJ databases">
        <authorList>
            <person name="Genoscope - CEA"/>
        </authorList>
    </citation>
    <scope>NUCLEOTIDE SEQUENCE</scope>
    <source>
        <strain evidence="7">CBS 1993</strain>
    </source>
</reference>
<evidence type="ECO:0000313" key="7">
    <source>
        <dbReference type="EMBL" id="CDK26196.1"/>
    </source>
</evidence>
<dbReference type="GO" id="GO:0005794">
    <property type="term" value="C:Golgi apparatus"/>
    <property type="evidence" value="ECO:0007669"/>
    <property type="project" value="TreeGrafter"/>
</dbReference>
<name>W6MJ16_9ASCO</name>
<evidence type="ECO:0000256" key="2">
    <source>
        <dbReference type="ARBA" id="ARBA00007677"/>
    </source>
</evidence>
<dbReference type="GO" id="GO:0000026">
    <property type="term" value="F:alpha-1,2-mannosyltransferase activity"/>
    <property type="evidence" value="ECO:0007669"/>
    <property type="project" value="TreeGrafter"/>
</dbReference>
<dbReference type="Proteomes" id="UP000019384">
    <property type="component" value="Unassembled WGS sequence"/>
</dbReference>
<keyword evidence="5" id="KW-0812">Transmembrane</keyword>
<evidence type="ECO:0000313" key="8">
    <source>
        <dbReference type="Proteomes" id="UP000019384"/>
    </source>
</evidence>
<evidence type="ECO:0000256" key="3">
    <source>
        <dbReference type="ARBA" id="ARBA00022676"/>
    </source>
</evidence>
<dbReference type="SUPFAM" id="SSF53448">
    <property type="entry name" value="Nucleotide-diphospho-sugar transferases"/>
    <property type="match status" value="1"/>
</dbReference>
<dbReference type="PANTHER" id="PTHR31121">
    <property type="entry name" value="ALPHA-1,2 MANNOSYLTRANSFERASE KTR1"/>
    <property type="match status" value="1"/>
</dbReference>
<keyword evidence="3" id="KW-0328">Glycosyltransferase</keyword>
<keyword evidence="8" id="KW-1185">Reference proteome</keyword>
<organism evidence="7 8">
    <name type="scientific">Kuraishia capsulata CBS 1993</name>
    <dbReference type="NCBI Taxonomy" id="1382522"/>
    <lineage>
        <taxon>Eukaryota</taxon>
        <taxon>Fungi</taxon>
        <taxon>Dikarya</taxon>
        <taxon>Ascomycota</taxon>
        <taxon>Saccharomycotina</taxon>
        <taxon>Pichiomycetes</taxon>
        <taxon>Pichiales</taxon>
        <taxon>Pichiaceae</taxon>
        <taxon>Kuraishia</taxon>
    </lineage>
</organism>
<keyword evidence="4" id="KW-0808">Transferase</keyword>
<comment type="subcellular location">
    <subcellularLocation>
        <location evidence="1">Membrane</location>
        <topology evidence="1">Single-pass type II membrane protein</topology>
    </subcellularLocation>
</comment>
<dbReference type="PIRSF" id="PIRSF018153">
    <property type="entry name" value="Glyco_trans_15"/>
    <property type="match status" value="1"/>
</dbReference>
<evidence type="ECO:0000256" key="1">
    <source>
        <dbReference type="ARBA" id="ARBA00004606"/>
    </source>
</evidence>
<dbReference type="InterPro" id="IPR029044">
    <property type="entry name" value="Nucleotide-diphossugar_trans"/>
</dbReference>
<dbReference type="GeneID" id="34519592"/>
<dbReference type="EMBL" id="HG793126">
    <property type="protein sequence ID" value="CDK26196.1"/>
    <property type="molecule type" value="Genomic_DNA"/>
</dbReference>
<gene>
    <name evidence="7" type="ORF">KUCA_T00002167001</name>
</gene>
<dbReference type="PANTHER" id="PTHR31121:SF6">
    <property type="entry name" value="ALPHA-1,2 MANNOSYLTRANSFERASE KTR1"/>
    <property type="match status" value="1"/>
</dbReference>
<keyword evidence="5" id="KW-0735">Signal-anchor</keyword>
<dbReference type="GO" id="GO:0000032">
    <property type="term" value="P:cell wall mannoprotein biosynthetic process"/>
    <property type="evidence" value="ECO:0007669"/>
    <property type="project" value="TreeGrafter"/>
</dbReference>
<dbReference type="Gene3D" id="3.90.550.10">
    <property type="entry name" value="Spore Coat Polysaccharide Biosynthesis Protein SpsA, Chain A"/>
    <property type="match status" value="1"/>
</dbReference>
<accession>W6MJ16</accession>
<dbReference type="GO" id="GO:0016020">
    <property type="term" value="C:membrane"/>
    <property type="evidence" value="ECO:0007669"/>
    <property type="project" value="UniProtKB-SubCell"/>
</dbReference>